<feature type="region of interest" description="Disordered" evidence="2">
    <location>
        <begin position="398"/>
        <end position="420"/>
    </location>
</feature>
<dbReference type="PROSITE" id="PS51471">
    <property type="entry name" value="FE2OG_OXY"/>
    <property type="match status" value="1"/>
</dbReference>
<dbReference type="GO" id="GO:0051213">
    <property type="term" value="F:dioxygenase activity"/>
    <property type="evidence" value="ECO:0007669"/>
    <property type="project" value="InterPro"/>
</dbReference>
<evidence type="ECO:0000313" key="5">
    <source>
        <dbReference type="Proteomes" id="UP000070501"/>
    </source>
</evidence>
<dbReference type="InterPro" id="IPR057088">
    <property type="entry name" value="GLRG_09195_Thiored"/>
</dbReference>
<protein>
    <recommendedName>
        <fullName evidence="3">Fe2OG dioxygenase domain-containing protein</fullName>
    </recommendedName>
</protein>
<evidence type="ECO:0000259" key="3">
    <source>
        <dbReference type="PROSITE" id="PS51471"/>
    </source>
</evidence>
<dbReference type="OrthoDB" id="445341at2759"/>
<dbReference type="InterPro" id="IPR032854">
    <property type="entry name" value="ALKBH3"/>
</dbReference>
<feature type="region of interest" description="Disordered" evidence="2">
    <location>
        <begin position="246"/>
        <end position="281"/>
    </location>
</feature>
<feature type="compositionally biased region" description="Polar residues" evidence="2">
    <location>
        <begin position="294"/>
        <end position="303"/>
    </location>
</feature>
<evidence type="ECO:0000313" key="4">
    <source>
        <dbReference type="EMBL" id="KXJ95046.1"/>
    </source>
</evidence>
<sequence length="1033" mass="111153">MFPIDPSKLPALRTRKALLVVDPQNDFLDDDGALPINYPVDLAQTIAGAAQSFRANGFDIIWVRTQFEKTRSINNEMILTSDLPLNNGPASSSKPRGSRGGSSQGGAAAAPKCPESFLSLPSSSTVVKAVQPETSGTDLHPAIQEVVTPRDPVLVKSFYSAFKNEQLLRMLRMRIVTELYVCGSLTNVGVMATAYDAASHGFAITIVKDCCGYRSAIRHHAALKQIVELTGCDVLDLDEISLAAKASTPKASTPKAPSRSATPGNNTYPTMYASPGDKRAPAAACTELDNALESLSLQDSPTKGSGERDPPTEKTTSPTTRVDGRDSDESDDEEDGGTDVVAKEIGAPSESRVEPIGATARPTKNIRESTMATDASLEVEKYLHKLSLDDGVTLARSESVAPQDTKSTKLEATPPAPTLETEVKDGSFDVNESPKMQVTPSRSEGLCEGDSQVIYNILPFPLANNAFETIRDEVQWQRMSHQGGEVPRLVAVQGQVDEDGSMPVYRHPSDESPPLLPFSPTVTAIKEVVEKELGHPLNHALIQFYRHGNDYISEHSDKTLDIAKGSFIANVSLGAERTMVLRTKRAPKIKATDQEPGATTTESTASGQQPEDLKRRSERAALPHNSLMKMGLQTNMKWLHGIRQDKRQEREKTEQELAFDGSRISLTFRRIGTFLDAENTLIWGQGATGKTRDAARDVVNGQTQQAVDMLRAFGRENQLSEFDWDAFYGKGFDVLHITASPRLFLCGDSVVNMRVQMMLAEYGIGYARGSMATSSASSAVRAAAGVKPPAADASEAKEEALHIRLIDADAGKSNVQGDVAIMLYLDRVYGSVRPAPAHAVNDDDSAEASTDGATAAISTTGAPVVDIAKVYTRFQQALSLLDKFRAHTNKDGGSTVSKIAAKDLREMLGVWETYALEAAAPTAETPGDGVTGEVQEATASVEKDDAVDVFIASTRSLTLADFALWPVLHEIVSKTSGESANADSHGRDSEKGVDEGNSTSGVFKGLPALEAYYARVKAREGVVKLLSTTQHKD</sequence>
<dbReference type="InParanoid" id="A0A136JD26"/>
<evidence type="ECO:0000256" key="1">
    <source>
        <dbReference type="ARBA" id="ARBA00006336"/>
    </source>
</evidence>
<comment type="similarity">
    <text evidence="1">Belongs to the isochorismatase family.</text>
</comment>
<dbReference type="InterPro" id="IPR000868">
    <property type="entry name" value="Isochorismatase-like_dom"/>
</dbReference>
<dbReference type="SUPFAM" id="SSF51197">
    <property type="entry name" value="Clavaminate synthase-like"/>
    <property type="match status" value="1"/>
</dbReference>
<evidence type="ECO:0000256" key="2">
    <source>
        <dbReference type="SAM" id="MobiDB-lite"/>
    </source>
</evidence>
<reference evidence="5" key="1">
    <citation type="submission" date="2016-02" db="EMBL/GenBank/DDBJ databases">
        <title>Draft genome sequence of Microdochium bolleyi, a fungal endophyte of beachgrass.</title>
        <authorList>
            <consortium name="DOE Joint Genome Institute"/>
            <person name="David A.S."/>
            <person name="May G."/>
            <person name="Haridas S."/>
            <person name="Lim J."/>
            <person name="Wang M."/>
            <person name="Labutti K."/>
            <person name="Lipzen A."/>
            <person name="Barry K."/>
            <person name="Grigoriev I.V."/>
        </authorList>
    </citation>
    <scope>NUCLEOTIDE SEQUENCE [LARGE SCALE GENOMIC DNA]</scope>
    <source>
        <strain evidence="5">J235TASD1</strain>
    </source>
</reference>
<feature type="region of interest" description="Disordered" evidence="2">
    <location>
        <begin position="584"/>
        <end position="616"/>
    </location>
</feature>
<dbReference type="Gene3D" id="3.40.50.850">
    <property type="entry name" value="Isochorismatase-like"/>
    <property type="match status" value="1"/>
</dbReference>
<feature type="region of interest" description="Disordered" evidence="2">
    <location>
        <begin position="976"/>
        <end position="1002"/>
    </location>
</feature>
<dbReference type="InterPro" id="IPR027450">
    <property type="entry name" value="AlkB-like"/>
</dbReference>
<dbReference type="Pfam" id="PF13532">
    <property type="entry name" value="2OG-FeII_Oxy_2"/>
    <property type="match status" value="1"/>
</dbReference>
<dbReference type="Pfam" id="PF24470">
    <property type="entry name" value="Thiored_Isochorism"/>
    <property type="match status" value="1"/>
</dbReference>
<feature type="compositionally biased region" description="Polar residues" evidence="2">
    <location>
        <begin position="259"/>
        <end position="269"/>
    </location>
</feature>
<dbReference type="Pfam" id="PF00857">
    <property type="entry name" value="Isochorismatase"/>
    <property type="match status" value="1"/>
</dbReference>
<dbReference type="Proteomes" id="UP000070501">
    <property type="component" value="Unassembled WGS sequence"/>
</dbReference>
<feature type="domain" description="Fe2OG dioxygenase" evidence="3">
    <location>
        <begin position="536"/>
        <end position="672"/>
    </location>
</feature>
<dbReference type="EMBL" id="KQ964246">
    <property type="protein sequence ID" value="KXJ95046.1"/>
    <property type="molecule type" value="Genomic_DNA"/>
</dbReference>
<feature type="region of interest" description="Disordered" evidence="2">
    <location>
        <begin position="84"/>
        <end position="112"/>
    </location>
</feature>
<dbReference type="AlphaFoldDB" id="A0A136JD26"/>
<feature type="region of interest" description="Disordered" evidence="2">
    <location>
        <begin position="294"/>
        <end position="353"/>
    </location>
</feature>
<dbReference type="STRING" id="196109.A0A136JD26"/>
<keyword evidence="5" id="KW-1185">Reference proteome</keyword>
<dbReference type="InterPro" id="IPR036380">
    <property type="entry name" value="Isochorismatase-like_sf"/>
</dbReference>
<dbReference type="InterPro" id="IPR005123">
    <property type="entry name" value="Oxoglu/Fe-dep_dioxygenase_dom"/>
</dbReference>
<dbReference type="Gene3D" id="2.60.120.590">
    <property type="entry name" value="Alpha-ketoglutarate-dependent dioxygenase AlkB-like"/>
    <property type="match status" value="1"/>
</dbReference>
<organism evidence="4 5">
    <name type="scientific">Microdochium bolleyi</name>
    <dbReference type="NCBI Taxonomy" id="196109"/>
    <lineage>
        <taxon>Eukaryota</taxon>
        <taxon>Fungi</taxon>
        <taxon>Dikarya</taxon>
        <taxon>Ascomycota</taxon>
        <taxon>Pezizomycotina</taxon>
        <taxon>Sordariomycetes</taxon>
        <taxon>Xylariomycetidae</taxon>
        <taxon>Xylariales</taxon>
        <taxon>Microdochiaceae</taxon>
        <taxon>Microdochium</taxon>
    </lineage>
</organism>
<dbReference type="SUPFAM" id="SSF52499">
    <property type="entry name" value="Isochorismatase-like hydrolases"/>
    <property type="match status" value="1"/>
</dbReference>
<feature type="compositionally biased region" description="Basic and acidic residues" evidence="2">
    <location>
        <begin position="984"/>
        <end position="994"/>
    </location>
</feature>
<proteinExistence type="inferred from homology"/>
<dbReference type="InterPro" id="IPR037151">
    <property type="entry name" value="AlkB-like_sf"/>
</dbReference>
<name>A0A136JD26_9PEZI</name>
<dbReference type="PANTHER" id="PTHR31212:SF5">
    <property type="entry name" value="ISOCHORISMATASE FAMILY PROTEIN FAMILY (AFU_ORTHOLOGUE AFUA_3G14500)"/>
    <property type="match status" value="1"/>
</dbReference>
<accession>A0A136JD26</accession>
<dbReference type="CDD" id="cd00431">
    <property type="entry name" value="cysteine_hydrolases"/>
    <property type="match status" value="1"/>
</dbReference>
<dbReference type="GO" id="GO:0006307">
    <property type="term" value="P:DNA alkylation repair"/>
    <property type="evidence" value="ECO:0007669"/>
    <property type="project" value="InterPro"/>
</dbReference>
<gene>
    <name evidence="4" type="ORF">Micbo1qcDRAFT_216712</name>
</gene>
<feature type="compositionally biased region" description="Polar residues" evidence="2">
    <location>
        <begin position="597"/>
        <end position="609"/>
    </location>
</feature>
<feature type="compositionally biased region" description="Acidic residues" evidence="2">
    <location>
        <begin position="328"/>
        <end position="337"/>
    </location>
</feature>
<dbReference type="PANTHER" id="PTHR31212">
    <property type="entry name" value="ALPHA-KETOGLUTARATE-DEPENDENT DIOXYGENASE ALKB HOMOLOG 3"/>
    <property type="match status" value="1"/>
</dbReference>